<dbReference type="Gene3D" id="3.40.640.10">
    <property type="entry name" value="Type I PLP-dependent aspartate aminotransferase-like (Major domain)"/>
    <property type="match status" value="1"/>
</dbReference>
<evidence type="ECO:0000256" key="5">
    <source>
        <dbReference type="PIRSR" id="PIRSR001434-2"/>
    </source>
</evidence>
<dbReference type="GO" id="GO:0006535">
    <property type="term" value="P:cysteine biosynthetic process from serine"/>
    <property type="evidence" value="ECO:0007669"/>
    <property type="project" value="TreeGrafter"/>
</dbReference>
<name>A0A6V7RDP7_9BACL</name>
<sequence>MTENFKFETLQVHAGQTVDKETNARALPIYQTTAYEFNNTEHAADLFSLSKAGNIYTRLMNPTSSAFEARVAALEGGVGAVAVASGMAAITYAIQGVAQNGDHIVSTSSVYGGTHTLFQHTLPRFGITTTFVDTDNLDDVKAAFKENTKALYIETIGNPAGNIEDIESLAEIAHENGVPLIIDNTFATPYLCRPIDFGADIVVHSATKFIGGHGTTIGGVVVDSGKFDWKKSEGKFPLLTEPDESYHGLVYADAFGPAALLYKIRAGLMRDTGAVISPFNSFLLVQGLETLSLRMERHVENTKKVAEYLKNHDKVEWVNYAGLEDSPYKALKDKYLPKGPGAVFTFGVKGGYEGGKAFIENLDLFTLIANVGDAKSLVIHPASTTHQQLSEEEQRAAGVNPETIRLSIGIEHIDDIIADIEKGLSAIDA</sequence>
<dbReference type="Gene3D" id="3.90.1150.10">
    <property type="entry name" value="Aspartate Aminotransferase, domain 1"/>
    <property type="match status" value="1"/>
</dbReference>
<evidence type="ECO:0000256" key="4">
    <source>
        <dbReference type="ARBA" id="ARBA00022898"/>
    </source>
</evidence>
<dbReference type="GO" id="GO:0071269">
    <property type="term" value="P:L-homocysteine biosynthetic process"/>
    <property type="evidence" value="ECO:0007669"/>
    <property type="project" value="TreeGrafter"/>
</dbReference>
<dbReference type="InterPro" id="IPR015424">
    <property type="entry name" value="PyrdxlP-dep_Trfase"/>
</dbReference>
<accession>A0A6V7RDP7</accession>
<evidence type="ECO:0000313" key="8">
    <source>
        <dbReference type="Proteomes" id="UP000521032"/>
    </source>
</evidence>
<dbReference type="EMBL" id="CAJEWE010000008">
    <property type="protein sequence ID" value="CAD2075238.1"/>
    <property type="molecule type" value="Genomic_DNA"/>
</dbReference>
<dbReference type="GO" id="GO:0003961">
    <property type="term" value="F:O-acetylhomoserine aminocarboxypropyltransferase activity"/>
    <property type="evidence" value="ECO:0007669"/>
    <property type="project" value="TreeGrafter"/>
</dbReference>
<dbReference type="GO" id="GO:0030170">
    <property type="term" value="F:pyridoxal phosphate binding"/>
    <property type="evidence" value="ECO:0007669"/>
    <property type="project" value="InterPro"/>
</dbReference>
<protein>
    <submittedName>
        <fullName evidence="7">Methionine gamma-lyase</fullName>
    </submittedName>
</protein>
<evidence type="ECO:0000256" key="6">
    <source>
        <dbReference type="RuleBase" id="RU362118"/>
    </source>
</evidence>
<keyword evidence="7" id="KW-0456">Lyase</keyword>
<evidence type="ECO:0000313" key="7">
    <source>
        <dbReference type="EMBL" id="CAD2075238.1"/>
    </source>
</evidence>
<dbReference type="InterPro" id="IPR015421">
    <property type="entry name" value="PyrdxlP-dep_Trfase_major"/>
</dbReference>
<dbReference type="GO" id="GO:0016829">
    <property type="term" value="F:lyase activity"/>
    <property type="evidence" value="ECO:0007669"/>
    <property type="project" value="UniProtKB-KW"/>
</dbReference>
<evidence type="ECO:0000256" key="1">
    <source>
        <dbReference type="ARBA" id="ARBA00001933"/>
    </source>
</evidence>
<feature type="modified residue" description="N6-(pyridoxal phosphate)lysine" evidence="5">
    <location>
        <position position="208"/>
    </location>
</feature>
<dbReference type="InterPro" id="IPR000277">
    <property type="entry name" value="Cys/Met-Metab_PyrdxlP-dep_enz"/>
</dbReference>
<comment type="similarity">
    <text evidence="2 6">Belongs to the trans-sulfuration enzymes family.</text>
</comment>
<evidence type="ECO:0000256" key="3">
    <source>
        <dbReference type="ARBA" id="ARBA00022679"/>
    </source>
</evidence>
<dbReference type="Proteomes" id="UP000521032">
    <property type="component" value="Unassembled WGS sequence"/>
</dbReference>
<keyword evidence="4 5" id="KW-0663">Pyridoxal phosphate</keyword>
<dbReference type="PROSITE" id="PS00868">
    <property type="entry name" value="CYS_MET_METAB_PP"/>
    <property type="match status" value="1"/>
</dbReference>
<dbReference type="Pfam" id="PF01053">
    <property type="entry name" value="Cys_Met_Meta_PP"/>
    <property type="match status" value="1"/>
</dbReference>
<dbReference type="InterPro" id="IPR015422">
    <property type="entry name" value="PyrdxlP-dep_Trfase_small"/>
</dbReference>
<dbReference type="RefSeq" id="WP_186086577.1">
    <property type="nucleotide sequence ID" value="NZ_BMDB01000005.1"/>
</dbReference>
<dbReference type="PIRSF" id="PIRSF001434">
    <property type="entry name" value="CGS"/>
    <property type="match status" value="1"/>
</dbReference>
<gene>
    <name evidence="7" type="primary">mdeA</name>
    <name evidence="7" type="ORF">JEOSCH030_00828</name>
</gene>
<comment type="caution">
    <text evidence="7">The sequence shown here is derived from an EMBL/GenBank/DDBJ whole genome shotgun (WGS) entry which is preliminary data.</text>
</comment>
<evidence type="ECO:0000256" key="2">
    <source>
        <dbReference type="ARBA" id="ARBA00009077"/>
    </source>
</evidence>
<dbReference type="FunFam" id="3.40.640.10:FF:000035">
    <property type="entry name" value="O-succinylhomoserine sulfhydrylase"/>
    <property type="match status" value="1"/>
</dbReference>
<keyword evidence="3" id="KW-0808">Transferase</keyword>
<dbReference type="GO" id="GO:0019346">
    <property type="term" value="P:transsulfuration"/>
    <property type="evidence" value="ECO:0007669"/>
    <property type="project" value="InterPro"/>
</dbReference>
<dbReference type="PANTHER" id="PTHR43797">
    <property type="entry name" value="HOMOCYSTEINE/CYSTEINE SYNTHASE"/>
    <property type="match status" value="1"/>
</dbReference>
<dbReference type="NCBIfam" id="TIGR01326">
    <property type="entry name" value="OAH_OAS_sulfhy"/>
    <property type="match status" value="1"/>
</dbReference>
<dbReference type="InterPro" id="IPR054542">
    <property type="entry name" value="Cys_met_metab_PP"/>
</dbReference>
<dbReference type="PANTHER" id="PTHR43797:SF2">
    <property type="entry name" value="HOMOCYSTEINE_CYSTEINE SYNTHASE"/>
    <property type="match status" value="1"/>
</dbReference>
<dbReference type="CDD" id="cd00614">
    <property type="entry name" value="CGS_like"/>
    <property type="match status" value="1"/>
</dbReference>
<dbReference type="SUPFAM" id="SSF53383">
    <property type="entry name" value="PLP-dependent transferases"/>
    <property type="match status" value="1"/>
</dbReference>
<dbReference type="InterPro" id="IPR006235">
    <property type="entry name" value="OAc-hSer/O-AcSer_sulfhydrylase"/>
</dbReference>
<organism evidence="7 8">
    <name type="scientific">Phocicoccus schoeneichii</name>
    <dbReference type="NCBI Taxonomy" id="1812261"/>
    <lineage>
        <taxon>Bacteria</taxon>
        <taxon>Bacillati</taxon>
        <taxon>Bacillota</taxon>
        <taxon>Bacilli</taxon>
        <taxon>Bacillales</taxon>
        <taxon>Salinicoccaceae</taxon>
        <taxon>Phocicoccus</taxon>
    </lineage>
</organism>
<dbReference type="GO" id="GO:0004124">
    <property type="term" value="F:cysteine synthase activity"/>
    <property type="evidence" value="ECO:0007669"/>
    <property type="project" value="TreeGrafter"/>
</dbReference>
<proteinExistence type="inferred from homology"/>
<dbReference type="AlphaFoldDB" id="A0A6V7RDP7"/>
<dbReference type="GO" id="GO:0005737">
    <property type="term" value="C:cytoplasm"/>
    <property type="evidence" value="ECO:0007669"/>
    <property type="project" value="TreeGrafter"/>
</dbReference>
<reference evidence="7 8" key="1">
    <citation type="submission" date="2020-07" db="EMBL/GenBank/DDBJ databases">
        <authorList>
            <person name="Criscuolo A."/>
        </authorList>
    </citation>
    <scope>NUCLEOTIDE SEQUENCE [LARGE SCALE GENOMIC DNA]</scope>
    <source>
        <strain evidence="8">CIP 111030</strain>
    </source>
</reference>
<keyword evidence="8" id="KW-1185">Reference proteome</keyword>
<comment type="cofactor">
    <cofactor evidence="1 6">
        <name>pyridoxal 5'-phosphate</name>
        <dbReference type="ChEBI" id="CHEBI:597326"/>
    </cofactor>
</comment>